<dbReference type="SUPFAM" id="SSF69304">
    <property type="entry name" value="Tricorn protease N-terminal domain"/>
    <property type="match status" value="1"/>
</dbReference>
<dbReference type="SUPFAM" id="SSF50969">
    <property type="entry name" value="YVTN repeat-like/Quinoprotein amine dehydrogenase"/>
    <property type="match status" value="1"/>
</dbReference>
<dbReference type="InterPro" id="IPR027372">
    <property type="entry name" value="Phytase-like_dom"/>
</dbReference>
<name>A0A1H3Z3U6_9RHOB</name>
<dbReference type="EMBL" id="FNQM01000003">
    <property type="protein sequence ID" value="SEA18513.1"/>
    <property type="molecule type" value="Genomic_DNA"/>
</dbReference>
<dbReference type="Pfam" id="PF13449">
    <property type="entry name" value="Phytase-like"/>
    <property type="match status" value="1"/>
</dbReference>
<dbReference type="Gene3D" id="2.130.10.10">
    <property type="entry name" value="YVTN repeat-like/Quinoprotein amine dehydrogenase"/>
    <property type="match status" value="1"/>
</dbReference>
<dbReference type="PANTHER" id="PTHR46928">
    <property type="entry name" value="MESENCHYME-SPECIFIC CELL SURFACE GLYCOPROTEIN"/>
    <property type="match status" value="1"/>
</dbReference>
<dbReference type="InterPro" id="IPR011044">
    <property type="entry name" value="Quino_amine_DH_bsu"/>
</dbReference>
<dbReference type="InterPro" id="IPR052956">
    <property type="entry name" value="Mesenchyme-surface_protein"/>
</dbReference>
<evidence type="ECO:0000313" key="3">
    <source>
        <dbReference type="EMBL" id="SEA18513.1"/>
    </source>
</evidence>
<proteinExistence type="predicted"/>
<keyword evidence="1" id="KW-0732">Signal</keyword>
<evidence type="ECO:0000256" key="1">
    <source>
        <dbReference type="SAM" id="SignalP"/>
    </source>
</evidence>
<feature type="chain" id="PRO_5011616093" evidence="1">
    <location>
        <begin position="29"/>
        <end position="729"/>
    </location>
</feature>
<dbReference type="OrthoDB" id="9803927at2"/>
<dbReference type="Proteomes" id="UP000198703">
    <property type="component" value="Unassembled WGS sequence"/>
</dbReference>
<keyword evidence="4" id="KW-1185">Reference proteome</keyword>
<sequence>MTHRAFGAARLSLTAALMCGAAMTQAHAEAFNRIASFPVNLNLPEGAEALTETSAEIIDVTADGMTLIYTDSPLGVVGMVDISDPANPQPRGAIMVDGEPTGVAVVGQTAFAGVNTSESYVAPSGYLAVIDVATGALTKSCDLSGQPDSVAAAKDGSFLAVAVENERDEDLNDGEIPQLPAGHVAIVPLTGGAPDCAAMVLADVTGLSAIAPSDPEPEFVDINGLGEIVVTLQENNHLVVLDRTGAVLSHFSAGAVDLENVDTEEEGALTFDGALQAVAREPDSVKWLDDDRFVTANEGDYNGGSRGFTIWSKTGEVLYDSGLSFEYAVAQAGHYPEERSGNKGAEPEGLEVDVFNGATHIFVMSERGSLIGVYADGETPELLQLLPSGIAPEGGVAVPSRGLFVTANEADLGEDGAARSHVMIYQLQDAEPAYPTLVSGMDEAGRPVGWGAISGMVADAETPGRIYAVNDSFYAMQPTIFEIDATQKPARIVRAIRVTREGQPAQKLDLEGVTLDGNGGFWLASEGRSDRLIPHALYHVDAKGEIRREIAFPPELLAGETRFGAEGVTMVGDTLWIAIQREWKDDPKGFVKLLAYDTKSKEWGAVRYPLETPGTGWMGLSEITAHGDAVYIVERDNQIGANAAVKRLYSVPLAQMTPAPLGGELPVVEKTLVRDFIPDLASWGGYIVDKVEGFAIDADGVGYVSTDNDGVDDSSGETFFWSIGPVAGN</sequence>
<dbReference type="PANTHER" id="PTHR46928:SF1">
    <property type="entry name" value="MESENCHYME-SPECIFIC CELL SURFACE GLYCOPROTEIN"/>
    <property type="match status" value="1"/>
</dbReference>
<feature type="signal peptide" evidence="1">
    <location>
        <begin position="1"/>
        <end position="28"/>
    </location>
</feature>
<reference evidence="3 4" key="1">
    <citation type="submission" date="2016-10" db="EMBL/GenBank/DDBJ databases">
        <authorList>
            <person name="de Groot N.N."/>
        </authorList>
    </citation>
    <scope>NUCLEOTIDE SEQUENCE [LARGE SCALE GENOMIC DNA]</scope>
    <source>
        <strain evidence="3 4">DSM 15345</strain>
    </source>
</reference>
<dbReference type="SUPFAM" id="SSF50956">
    <property type="entry name" value="Thermostable phytase (3-phytase)"/>
    <property type="match status" value="1"/>
</dbReference>
<accession>A0A1H3Z3U6</accession>
<gene>
    <name evidence="3" type="ORF">SAMN05444370_103384</name>
</gene>
<organism evidence="3 4">
    <name type="scientific">Rubrimonas cliftonensis</name>
    <dbReference type="NCBI Taxonomy" id="89524"/>
    <lineage>
        <taxon>Bacteria</taxon>
        <taxon>Pseudomonadati</taxon>
        <taxon>Pseudomonadota</taxon>
        <taxon>Alphaproteobacteria</taxon>
        <taxon>Rhodobacterales</taxon>
        <taxon>Paracoccaceae</taxon>
        <taxon>Rubrimonas</taxon>
    </lineage>
</organism>
<feature type="domain" description="Phytase-like" evidence="2">
    <location>
        <begin position="449"/>
        <end position="709"/>
    </location>
</feature>
<dbReference type="RefSeq" id="WP_093251032.1">
    <property type="nucleotide sequence ID" value="NZ_FNQM01000003.1"/>
</dbReference>
<dbReference type="AlphaFoldDB" id="A0A1H3Z3U6"/>
<protein>
    <submittedName>
        <fullName evidence="3">Esterase-like activity of phytase</fullName>
    </submittedName>
</protein>
<evidence type="ECO:0000313" key="4">
    <source>
        <dbReference type="Proteomes" id="UP000198703"/>
    </source>
</evidence>
<dbReference type="STRING" id="89524.SAMN05444370_103384"/>
<dbReference type="InterPro" id="IPR015943">
    <property type="entry name" value="WD40/YVTN_repeat-like_dom_sf"/>
</dbReference>
<evidence type="ECO:0000259" key="2">
    <source>
        <dbReference type="Pfam" id="PF13449"/>
    </source>
</evidence>